<reference evidence="1" key="1">
    <citation type="submission" date="2021-06" db="EMBL/GenBank/DDBJ databases">
        <authorList>
            <person name="Kallberg Y."/>
            <person name="Tangrot J."/>
            <person name="Rosling A."/>
        </authorList>
    </citation>
    <scope>NUCLEOTIDE SEQUENCE</scope>
    <source>
        <strain evidence="1">28 12/20/2015</strain>
    </source>
</reference>
<sequence length="66" mass="7665">IMETNALFVLSGTVQSLFPIPLLLFKSRLNEEYLYVIAVKKLLARKLGAYYNREENLIKSKIFDVE</sequence>
<protein>
    <submittedName>
        <fullName evidence="1">15310_t:CDS:1</fullName>
    </submittedName>
</protein>
<name>A0ACA9RLK1_9GLOM</name>
<proteinExistence type="predicted"/>
<accession>A0ACA9RLK1</accession>
<dbReference type="EMBL" id="CAJVPW010075120">
    <property type="protein sequence ID" value="CAG8796790.1"/>
    <property type="molecule type" value="Genomic_DNA"/>
</dbReference>
<organism evidence="1 2">
    <name type="scientific">Cetraspora pellucida</name>
    <dbReference type="NCBI Taxonomy" id="1433469"/>
    <lineage>
        <taxon>Eukaryota</taxon>
        <taxon>Fungi</taxon>
        <taxon>Fungi incertae sedis</taxon>
        <taxon>Mucoromycota</taxon>
        <taxon>Glomeromycotina</taxon>
        <taxon>Glomeromycetes</taxon>
        <taxon>Diversisporales</taxon>
        <taxon>Gigasporaceae</taxon>
        <taxon>Cetraspora</taxon>
    </lineage>
</organism>
<evidence type="ECO:0000313" key="2">
    <source>
        <dbReference type="Proteomes" id="UP000789366"/>
    </source>
</evidence>
<keyword evidence="2" id="KW-1185">Reference proteome</keyword>
<feature type="non-terminal residue" evidence="1">
    <location>
        <position position="1"/>
    </location>
</feature>
<feature type="non-terminal residue" evidence="1">
    <location>
        <position position="66"/>
    </location>
</feature>
<evidence type="ECO:0000313" key="1">
    <source>
        <dbReference type="EMBL" id="CAG8796790.1"/>
    </source>
</evidence>
<dbReference type="Proteomes" id="UP000789366">
    <property type="component" value="Unassembled WGS sequence"/>
</dbReference>
<gene>
    <name evidence="1" type="ORF">SPELUC_LOCUS17698</name>
</gene>
<comment type="caution">
    <text evidence="1">The sequence shown here is derived from an EMBL/GenBank/DDBJ whole genome shotgun (WGS) entry which is preliminary data.</text>
</comment>